<protein>
    <recommendedName>
        <fullName evidence="2">DUF3857 domain-containing protein</fullName>
    </recommendedName>
</protein>
<feature type="domain" description="DUF3857" evidence="2">
    <location>
        <begin position="85"/>
        <end position="246"/>
    </location>
</feature>
<dbReference type="Pfam" id="PF12969">
    <property type="entry name" value="DUF3857"/>
    <property type="match status" value="1"/>
</dbReference>
<dbReference type="EMBL" id="CACVAQ010000348">
    <property type="protein sequence ID" value="CAA6824613.1"/>
    <property type="molecule type" value="Genomic_DNA"/>
</dbReference>
<reference evidence="3" key="1">
    <citation type="submission" date="2020-01" db="EMBL/GenBank/DDBJ databases">
        <authorList>
            <person name="Meier V. D."/>
            <person name="Meier V D."/>
        </authorList>
    </citation>
    <scope>NUCLEOTIDE SEQUENCE</scope>
    <source>
        <strain evidence="3">HLG_WM_MAG_10</strain>
    </source>
</reference>
<accession>A0A6S6U761</accession>
<name>A0A6S6U761_9BACT</name>
<evidence type="ECO:0000256" key="1">
    <source>
        <dbReference type="SAM" id="Coils"/>
    </source>
</evidence>
<dbReference type="InterPro" id="IPR024618">
    <property type="entry name" value="DUF3857"/>
</dbReference>
<keyword evidence="1" id="KW-0175">Coiled coil</keyword>
<sequence length="701" mass="81392">MSGDLKHFKLKFIMKKNCFLIILLLSSFGWQLSAQSFSDHVWKEEMTTTPEIPGEYAAADAVIINSETYSRGTFSGTFPYIEQLATYRTQVHVKIQKEAALEDYEQIIIQRFKGRIADYVQYKTVDVRIRKADGTVKNYNVRDLPLAKLTESDDLFESKDDLYIYELTDLEVGDELETITVIESKFLDQGRTVNLYNAYPTLRASFGISVPLKVKIDGRIYNNMPKPATRTTSTNKIFSWEMKNLKGAPEANSSGTIYQNDLEYFIYELNFDAFRQDQLSFQVKNYADQILQYSEDFLKVRVRKKKKLEEFYTQLFADGAKAFGKKPEELQAIEKVYLLNEYVAKKMQLINEELEDFEKSEGIDYFVLNGRTDGRNLVRIYRDFFERFEIPYYVAIAKSRFDGPIDLGFVSNTQIGDYFFVFKNGDGFLSINGMGGLNELPWNFYNTKCYMRDITDRNATLQEINFGDAALIDAKNNKRFVRSQVQINLKKNSITQKTSNSYSGLYARGARGRIMNGHKADTLDKTLQRSFDYNFRVYEEIKAKVSNAKVDKMETSPLANFAFKYSYDVVIDNLLKEEKGSFTVNADEFLGHSIRNVVNAEKRTLDYHIPYLGTDKEEYYLVFDEEVELENMSALLKKVENEYASYEMKITQMKPNMIRIQSIYTVKKLFIAKDQVLKLDEVNQAYKDVRDAKFVFKTKRA</sequence>
<evidence type="ECO:0000259" key="2">
    <source>
        <dbReference type="Pfam" id="PF12969"/>
    </source>
</evidence>
<proteinExistence type="predicted"/>
<gene>
    <name evidence="3" type="ORF">HELGO_WM48774</name>
</gene>
<dbReference type="AlphaFoldDB" id="A0A6S6U761"/>
<dbReference type="Gene3D" id="2.60.120.1130">
    <property type="match status" value="1"/>
</dbReference>
<organism evidence="3">
    <name type="scientific">uncultured Aureispira sp</name>
    <dbReference type="NCBI Taxonomy" id="1331704"/>
    <lineage>
        <taxon>Bacteria</taxon>
        <taxon>Pseudomonadati</taxon>
        <taxon>Bacteroidota</taxon>
        <taxon>Saprospiria</taxon>
        <taxon>Saprospirales</taxon>
        <taxon>Saprospiraceae</taxon>
        <taxon>Aureispira</taxon>
        <taxon>environmental samples</taxon>
    </lineage>
</organism>
<evidence type="ECO:0000313" key="3">
    <source>
        <dbReference type="EMBL" id="CAA6824613.1"/>
    </source>
</evidence>
<feature type="coiled-coil region" evidence="1">
    <location>
        <begin position="622"/>
        <end position="649"/>
    </location>
</feature>
<dbReference type="Gene3D" id="2.60.40.3140">
    <property type="match status" value="1"/>
</dbReference>